<keyword evidence="2" id="KW-1185">Reference proteome</keyword>
<dbReference type="RefSeq" id="WP_145080680.1">
    <property type="nucleotide sequence ID" value="NZ_VLKH01000002.1"/>
</dbReference>
<comment type="caution">
    <text evidence="1">The sequence shown here is derived from an EMBL/GenBank/DDBJ whole genome shotgun (WGS) entry which is preliminary data.</text>
</comment>
<sequence>MKINLKNMGITIIVVIFTGISATIAAGVWTTESDKIPATYKTGEFKGEYNPEDIRGSYTFKEISDLFGIDQDVLYKAFGLENLNNEELKSKDLEGLYAEAENEIGNGSVQVFVALYKNLPIVLEDTYLPEKAVEIIMENNKNLTEEQILYLKQHTVILPEMSGNNLNEEDMEQAEEIKDETYEEENFVKGTTTFKHVLDAGITKEQIKEIIGREMPSSNMAIKDFCLEEGLSFSEVKTKLNDLIK</sequence>
<dbReference type="Proteomes" id="UP000315343">
    <property type="component" value="Unassembled WGS sequence"/>
</dbReference>
<dbReference type="AlphaFoldDB" id="A0A562JIB2"/>
<gene>
    <name evidence="1" type="ORF">LY60_00980</name>
</gene>
<dbReference type="OrthoDB" id="368416at2"/>
<organism evidence="1 2">
    <name type="scientific">Sedimentibacter saalensis</name>
    <dbReference type="NCBI Taxonomy" id="130788"/>
    <lineage>
        <taxon>Bacteria</taxon>
        <taxon>Bacillati</taxon>
        <taxon>Bacillota</taxon>
        <taxon>Tissierellia</taxon>
        <taxon>Sedimentibacter</taxon>
    </lineage>
</organism>
<reference evidence="1 2" key="1">
    <citation type="submission" date="2019-07" db="EMBL/GenBank/DDBJ databases">
        <title>Genomic Encyclopedia of Type Strains, Phase I: the one thousand microbial genomes (KMG-I) project.</title>
        <authorList>
            <person name="Kyrpides N."/>
        </authorList>
    </citation>
    <scope>NUCLEOTIDE SEQUENCE [LARGE SCALE GENOMIC DNA]</scope>
    <source>
        <strain evidence="1 2">DSM 13558</strain>
    </source>
</reference>
<dbReference type="EMBL" id="VLKH01000002">
    <property type="protein sequence ID" value="TWH82675.1"/>
    <property type="molecule type" value="Genomic_DNA"/>
</dbReference>
<evidence type="ECO:0000313" key="2">
    <source>
        <dbReference type="Proteomes" id="UP000315343"/>
    </source>
</evidence>
<protein>
    <submittedName>
        <fullName evidence="1">Uncharacterized protein</fullName>
    </submittedName>
</protein>
<name>A0A562JIB2_9FIRM</name>
<proteinExistence type="predicted"/>
<accession>A0A562JIB2</accession>
<evidence type="ECO:0000313" key="1">
    <source>
        <dbReference type="EMBL" id="TWH82675.1"/>
    </source>
</evidence>